<dbReference type="AlphaFoldDB" id="A0A9W8ZN43"/>
<evidence type="ECO:0000313" key="2">
    <source>
        <dbReference type="Proteomes" id="UP001140510"/>
    </source>
</evidence>
<comment type="caution">
    <text evidence="1">The sequence shown here is derived from an EMBL/GenBank/DDBJ whole genome shotgun (WGS) entry which is preliminary data.</text>
</comment>
<dbReference type="EMBL" id="JAPEVA010000005">
    <property type="protein sequence ID" value="KAJ4411415.1"/>
    <property type="molecule type" value="Genomic_DNA"/>
</dbReference>
<protein>
    <submittedName>
        <fullName evidence="1">Uncharacterized protein</fullName>
    </submittedName>
</protein>
<dbReference type="OrthoDB" id="3797819at2759"/>
<organism evidence="1 2">
    <name type="scientific">Didymella pomorum</name>
    <dbReference type="NCBI Taxonomy" id="749634"/>
    <lineage>
        <taxon>Eukaryota</taxon>
        <taxon>Fungi</taxon>
        <taxon>Dikarya</taxon>
        <taxon>Ascomycota</taxon>
        <taxon>Pezizomycotina</taxon>
        <taxon>Dothideomycetes</taxon>
        <taxon>Pleosporomycetidae</taxon>
        <taxon>Pleosporales</taxon>
        <taxon>Pleosporineae</taxon>
        <taxon>Didymellaceae</taxon>
        <taxon>Didymella</taxon>
    </lineage>
</organism>
<dbReference type="Proteomes" id="UP001140510">
    <property type="component" value="Unassembled WGS sequence"/>
</dbReference>
<evidence type="ECO:0000313" key="1">
    <source>
        <dbReference type="EMBL" id="KAJ4411415.1"/>
    </source>
</evidence>
<name>A0A9W8ZN43_9PLEO</name>
<proteinExistence type="predicted"/>
<sequence length="107" mass="11903">MQELDAALESIAHKLEAVLTDSLKAPRHPKKDSRKFRKMLHKCYRQELASIAQWADEIAAMVPRDGRIADPQVKEQAGKDAAAVADEARKLMADTKVEEDKANSSSM</sequence>
<keyword evidence="2" id="KW-1185">Reference proteome</keyword>
<reference evidence="1" key="1">
    <citation type="submission" date="2022-10" db="EMBL/GenBank/DDBJ databases">
        <title>Tapping the CABI collections for fungal endophytes: first genome assemblies for Collariella, Neodidymelliopsis, Ascochyta clinopodiicola, Didymella pomorum, Didymosphaeria variabile, Neocosmospora piperis and Neocucurbitaria cava.</title>
        <authorList>
            <person name="Hill R."/>
        </authorList>
    </citation>
    <scope>NUCLEOTIDE SEQUENCE</scope>
    <source>
        <strain evidence="1">IMI 355091</strain>
    </source>
</reference>
<gene>
    <name evidence="1" type="ORF">N0V91_001199</name>
</gene>
<accession>A0A9W8ZN43</accession>